<keyword evidence="1" id="KW-0479">Metal-binding</keyword>
<evidence type="ECO:0000259" key="3">
    <source>
        <dbReference type="PROSITE" id="PS50158"/>
    </source>
</evidence>
<dbReference type="HOGENOM" id="CLU_043741_2_0_1"/>
<dbReference type="InterPro" id="IPR001878">
    <property type="entry name" value="Znf_CCHC"/>
</dbReference>
<organism evidence="4 5">
    <name type="scientific">Solanum tuberosum</name>
    <name type="common">Potato</name>
    <dbReference type="NCBI Taxonomy" id="4113"/>
    <lineage>
        <taxon>Eukaryota</taxon>
        <taxon>Viridiplantae</taxon>
        <taxon>Streptophyta</taxon>
        <taxon>Embryophyta</taxon>
        <taxon>Tracheophyta</taxon>
        <taxon>Spermatophyta</taxon>
        <taxon>Magnoliopsida</taxon>
        <taxon>eudicotyledons</taxon>
        <taxon>Gunneridae</taxon>
        <taxon>Pentapetalae</taxon>
        <taxon>asterids</taxon>
        <taxon>lamiids</taxon>
        <taxon>Solanales</taxon>
        <taxon>Solanaceae</taxon>
        <taxon>Solanoideae</taxon>
        <taxon>Solaneae</taxon>
        <taxon>Solanum</taxon>
    </lineage>
</organism>
<feature type="compositionally biased region" description="Low complexity" evidence="2">
    <location>
        <begin position="126"/>
        <end position="137"/>
    </location>
</feature>
<dbReference type="EnsemblPlants" id="PGSC0003DMT400092287">
    <property type="protein sequence ID" value="PGSC0003DMT400092287"/>
    <property type="gene ID" value="PGSC0003DMG400041858"/>
</dbReference>
<dbReference type="PROSITE" id="PS50158">
    <property type="entry name" value="ZF_CCHC"/>
    <property type="match status" value="1"/>
</dbReference>
<name>M1DPH3_SOLTU</name>
<accession>M1DPH3</accession>
<dbReference type="SMART" id="SM00343">
    <property type="entry name" value="ZnF_C2HC"/>
    <property type="match status" value="1"/>
</dbReference>
<dbReference type="Gene3D" id="4.10.60.10">
    <property type="entry name" value="Zinc finger, CCHC-type"/>
    <property type="match status" value="1"/>
</dbReference>
<dbReference type="Proteomes" id="UP000011115">
    <property type="component" value="Unassembled WGS sequence"/>
</dbReference>
<dbReference type="Gramene" id="PGSC0003DMT400092287">
    <property type="protein sequence ID" value="PGSC0003DMT400092287"/>
    <property type="gene ID" value="PGSC0003DMG400041858"/>
</dbReference>
<protein>
    <submittedName>
        <fullName evidence="4">Gag-pol protein</fullName>
    </submittedName>
</protein>
<dbReference type="PaxDb" id="4113-PGSC0003DMT400092287"/>
<dbReference type="AlphaFoldDB" id="M1DPH3"/>
<keyword evidence="5" id="KW-1185">Reference proteome</keyword>
<dbReference type="Pfam" id="PF00098">
    <property type="entry name" value="zf-CCHC"/>
    <property type="match status" value="1"/>
</dbReference>
<feature type="region of interest" description="Disordered" evidence="2">
    <location>
        <begin position="1"/>
        <end position="95"/>
    </location>
</feature>
<dbReference type="InterPro" id="IPR036875">
    <property type="entry name" value="Znf_CCHC_sf"/>
</dbReference>
<dbReference type="GO" id="GO:0008270">
    <property type="term" value="F:zinc ion binding"/>
    <property type="evidence" value="ECO:0007669"/>
    <property type="project" value="UniProtKB-KW"/>
</dbReference>
<feature type="compositionally biased region" description="Basic and acidic residues" evidence="2">
    <location>
        <begin position="1"/>
        <end position="20"/>
    </location>
</feature>
<feature type="region of interest" description="Disordered" evidence="2">
    <location>
        <begin position="109"/>
        <end position="146"/>
    </location>
</feature>
<evidence type="ECO:0000313" key="4">
    <source>
        <dbReference type="EnsemblPlants" id="PGSC0003DMT400092287"/>
    </source>
</evidence>
<evidence type="ECO:0000313" key="5">
    <source>
        <dbReference type="Proteomes" id="UP000011115"/>
    </source>
</evidence>
<dbReference type="InParanoid" id="M1DPH3"/>
<sequence length="173" mass="18757">MRDREEFRNKKVKTGSEYEQQRGNVNRSSFQQKQKGPAPSYTSATAPKNKSEYNSQNFKAKPVYSQGSIAQGGSKPPACAKYHRNHSGTYREGSTGCFKCGQNGHFMRECPKNKQGSGNGGNRDQSSSVSPPYSAAVRGATSGTGGGTNCLYSINNCQEQEDSQDIVTGMTSF</sequence>
<dbReference type="OMA" id="YSINNCQ"/>
<dbReference type="SUPFAM" id="SSF57756">
    <property type="entry name" value="Retrovirus zinc finger-like domains"/>
    <property type="match status" value="1"/>
</dbReference>
<feature type="compositionally biased region" description="Polar residues" evidence="2">
    <location>
        <begin position="21"/>
        <end position="58"/>
    </location>
</feature>
<reference evidence="5" key="1">
    <citation type="journal article" date="2011" name="Nature">
        <title>Genome sequence and analysis of the tuber crop potato.</title>
        <authorList>
            <consortium name="The Potato Genome Sequencing Consortium"/>
        </authorList>
    </citation>
    <scope>NUCLEOTIDE SEQUENCE [LARGE SCALE GENOMIC DNA]</scope>
    <source>
        <strain evidence="5">cv. DM1-3 516 R44</strain>
    </source>
</reference>
<feature type="domain" description="CCHC-type" evidence="3">
    <location>
        <begin position="97"/>
        <end position="112"/>
    </location>
</feature>
<dbReference type="GO" id="GO:0003676">
    <property type="term" value="F:nucleic acid binding"/>
    <property type="evidence" value="ECO:0007669"/>
    <property type="project" value="InterPro"/>
</dbReference>
<proteinExistence type="predicted"/>
<keyword evidence="1" id="KW-0862">Zinc</keyword>
<reference evidence="4" key="2">
    <citation type="submission" date="2015-06" db="UniProtKB">
        <authorList>
            <consortium name="EnsemblPlants"/>
        </authorList>
    </citation>
    <scope>IDENTIFICATION</scope>
    <source>
        <strain evidence="4">DM1-3 516 R44</strain>
    </source>
</reference>
<evidence type="ECO:0000256" key="2">
    <source>
        <dbReference type="SAM" id="MobiDB-lite"/>
    </source>
</evidence>
<keyword evidence="1" id="KW-0863">Zinc-finger</keyword>
<evidence type="ECO:0000256" key="1">
    <source>
        <dbReference type="PROSITE-ProRule" id="PRU00047"/>
    </source>
</evidence>